<dbReference type="Proteomes" id="UP000494040">
    <property type="component" value="Unassembled WGS sequence"/>
</dbReference>
<evidence type="ECO:0000256" key="9">
    <source>
        <dbReference type="SAM" id="Phobius"/>
    </source>
</evidence>
<evidence type="ECO:0000256" key="8">
    <source>
        <dbReference type="ARBA" id="ARBA00023319"/>
    </source>
</evidence>
<feature type="domain" description="Ig-like" evidence="10">
    <location>
        <begin position="381"/>
        <end position="475"/>
    </location>
</feature>
<evidence type="ECO:0000313" key="12">
    <source>
        <dbReference type="Proteomes" id="UP000494040"/>
    </source>
</evidence>
<accession>A0A8I6TM55</accession>
<dbReference type="Pfam" id="PF13927">
    <property type="entry name" value="Ig_3"/>
    <property type="match status" value="2"/>
</dbReference>
<dbReference type="OrthoDB" id="10012075at2759"/>
<dbReference type="Pfam" id="PF00047">
    <property type="entry name" value="ig"/>
    <property type="match status" value="1"/>
</dbReference>
<dbReference type="FunFam" id="2.60.40.10:FF:000328">
    <property type="entry name" value="CLUMA_CG000981, isoform A"/>
    <property type="match status" value="1"/>
</dbReference>
<feature type="domain" description="Ig-like" evidence="10">
    <location>
        <begin position="286"/>
        <end position="377"/>
    </location>
</feature>
<dbReference type="PROSITE" id="PS50835">
    <property type="entry name" value="IG_LIKE"/>
    <property type="match status" value="3"/>
</dbReference>
<keyword evidence="9" id="KW-0812">Transmembrane</keyword>
<reference evidence="11" key="1">
    <citation type="submission" date="2022-01" db="UniProtKB">
        <authorList>
            <consortium name="EnsemblMetazoa"/>
        </authorList>
    </citation>
    <scope>IDENTIFICATION</scope>
</reference>
<evidence type="ECO:0000256" key="7">
    <source>
        <dbReference type="ARBA" id="ARBA00023180"/>
    </source>
</evidence>
<dbReference type="InterPro" id="IPR013783">
    <property type="entry name" value="Ig-like_fold"/>
</dbReference>
<keyword evidence="6" id="KW-1015">Disulfide bond</keyword>
<dbReference type="FunFam" id="2.60.40.10:FF:000376">
    <property type="entry name" value="CLUMA_CG000981, isoform A"/>
    <property type="match status" value="1"/>
</dbReference>
<evidence type="ECO:0000256" key="4">
    <source>
        <dbReference type="ARBA" id="ARBA00022737"/>
    </source>
</evidence>
<dbReference type="InterPro" id="IPR003598">
    <property type="entry name" value="Ig_sub2"/>
</dbReference>
<dbReference type="SMART" id="SM00409">
    <property type="entry name" value="IG"/>
    <property type="match status" value="3"/>
</dbReference>
<feature type="domain" description="Ig-like" evidence="10">
    <location>
        <begin position="184"/>
        <end position="276"/>
    </location>
</feature>
<organism evidence="11 12">
    <name type="scientific">Cimex lectularius</name>
    <name type="common">Bed bug</name>
    <name type="synonym">Acanthia lectularia</name>
    <dbReference type="NCBI Taxonomy" id="79782"/>
    <lineage>
        <taxon>Eukaryota</taxon>
        <taxon>Metazoa</taxon>
        <taxon>Ecdysozoa</taxon>
        <taxon>Arthropoda</taxon>
        <taxon>Hexapoda</taxon>
        <taxon>Insecta</taxon>
        <taxon>Pterygota</taxon>
        <taxon>Neoptera</taxon>
        <taxon>Paraneoptera</taxon>
        <taxon>Hemiptera</taxon>
        <taxon>Heteroptera</taxon>
        <taxon>Panheteroptera</taxon>
        <taxon>Cimicomorpha</taxon>
        <taxon>Cimicidae</taxon>
        <taxon>Cimex</taxon>
    </lineage>
</organism>
<dbReference type="InterPro" id="IPR013151">
    <property type="entry name" value="Immunoglobulin_dom"/>
</dbReference>
<dbReference type="PANTHER" id="PTHR12231:SF157">
    <property type="entry name" value="DPR-INTERACTING PROTEIN EPSILON-RELATED"/>
    <property type="match status" value="1"/>
</dbReference>
<dbReference type="InterPro" id="IPR007110">
    <property type="entry name" value="Ig-like_dom"/>
</dbReference>
<name>A0A8I6TM55_CIMLE</name>
<evidence type="ECO:0000256" key="3">
    <source>
        <dbReference type="ARBA" id="ARBA00022729"/>
    </source>
</evidence>
<keyword evidence="2" id="KW-1003">Cell membrane</keyword>
<evidence type="ECO:0000313" key="11">
    <source>
        <dbReference type="EnsemblMetazoa" id="XP_024082480.1"/>
    </source>
</evidence>
<dbReference type="PANTHER" id="PTHR12231">
    <property type="entry name" value="CTX-RELATED TYPE I TRANSMEMBRANE PROTEIN"/>
    <property type="match status" value="1"/>
</dbReference>
<feature type="transmembrane region" description="Helical" evidence="9">
    <location>
        <begin position="563"/>
        <end position="586"/>
    </location>
</feature>
<comment type="subcellular location">
    <subcellularLocation>
        <location evidence="1">Cell membrane</location>
    </subcellularLocation>
</comment>
<sequence length="590" mass="66016">MQFDFLHHPLRTATVVRPSIHVSNRIETRALQLSQDLVKKDGPQERTEHGALRYPHLARPVTVRSVVTHEVAQVVADTAINKAVQDSRPPHAVEGLPPVKKYPDHVYGGRHTIGTRTDSMGCATHRHATVLSRVQARMKGTSESCQKKCSSDFPKTDRREFCRSSGMHRLAPSSTPREIDQNEPEFLGVMENITVPAGRPVRISCSVKNLGSYKVAWMHFEQSAILAVHSHVITRNPRITVSHENHKTWNLHIADVREEDGGTYMCQINTATAKTQLGYLNVVVPPDIEDALSSSDVITREGSNITLMCAANGSPPPTIKWRRDDGQMININKTLTVSEWEGGMLELSKISRLDMGAYLCIASNGVPPSMSKRIRLSVDFPPMLWIPHQLVGAPLGFNVTLECYTEAHPNSLNYWTREDGQMIHEGKKYNIKSKPLELPYKTQMTLTIMKLNQQDFGTYKCVAKNPRGETDGTIRLYASALMTSTVQTTLEDGFDKDTQIEFNGVENKTVETSVVKLNKEGKTQSNMNALDKISKKERDHKEKAFEESIISAASLNVAQFRQLSIVVLITFFIHFDILTLFTSAIIKHSA</sequence>
<dbReference type="Gene3D" id="2.60.40.10">
    <property type="entry name" value="Immunoglobulins"/>
    <property type="match status" value="3"/>
</dbReference>
<evidence type="ECO:0000256" key="6">
    <source>
        <dbReference type="ARBA" id="ARBA00023157"/>
    </source>
</evidence>
<keyword evidence="8" id="KW-0393">Immunoglobulin domain</keyword>
<dbReference type="SUPFAM" id="SSF48726">
    <property type="entry name" value="Immunoglobulin"/>
    <property type="match status" value="3"/>
</dbReference>
<keyword evidence="4" id="KW-0677">Repeat</keyword>
<dbReference type="GO" id="GO:0005886">
    <property type="term" value="C:plasma membrane"/>
    <property type="evidence" value="ECO:0007669"/>
    <property type="project" value="UniProtKB-SubCell"/>
</dbReference>
<evidence type="ECO:0000259" key="10">
    <source>
        <dbReference type="PROSITE" id="PS50835"/>
    </source>
</evidence>
<dbReference type="GO" id="GO:0043005">
    <property type="term" value="C:neuron projection"/>
    <property type="evidence" value="ECO:0007669"/>
    <property type="project" value="TreeGrafter"/>
</dbReference>
<dbReference type="InterPro" id="IPR036179">
    <property type="entry name" value="Ig-like_dom_sf"/>
</dbReference>
<evidence type="ECO:0000256" key="5">
    <source>
        <dbReference type="ARBA" id="ARBA00023136"/>
    </source>
</evidence>
<protein>
    <recommendedName>
        <fullName evidence="10">Ig-like domain-containing protein</fullName>
    </recommendedName>
</protein>
<dbReference type="AlphaFoldDB" id="A0A8I6TM55"/>
<dbReference type="InterPro" id="IPR051170">
    <property type="entry name" value="Neural/epithelial_adhesion"/>
</dbReference>
<dbReference type="RefSeq" id="XP_024082480.1">
    <property type="nucleotide sequence ID" value="XM_024226712.1"/>
</dbReference>
<dbReference type="GeneID" id="106671105"/>
<keyword evidence="5 9" id="KW-0472">Membrane</keyword>
<dbReference type="SMART" id="SM00408">
    <property type="entry name" value="IGc2"/>
    <property type="match status" value="3"/>
</dbReference>
<proteinExistence type="predicted"/>
<keyword evidence="12" id="KW-1185">Reference proteome</keyword>
<keyword evidence="7" id="KW-0325">Glycoprotein</keyword>
<keyword evidence="9" id="KW-1133">Transmembrane helix</keyword>
<evidence type="ECO:0000256" key="1">
    <source>
        <dbReference type="ARBA" id="ARBA00004236"/>
    </source>
</evidence>
<dbReference type="EnsemblMetazoa" id="XM_024226712.1">
    <property type="protein sequence ID" value="XP_024082480.1"/>
    <property type="gene ID" value="LOC106671105"/>
</dbReference>
<dbReference type="InterPro" id="IPR003599">
    <property type="entry name" value="Ig_sub"/>
</dbReference>
<dbReference type="KEGG" id="clec:106671105"/>
<evidence type="ECO:0000256" key="2">
    <source>
        <dbReference type="ARBA" id="ARBA00022475"/>
    </source>
</evidence>
<keyword evidence="3" id="KW-0732">Signal</keyword>